<reference evidence="2 3" key="1">
    <citation type="submission" date="2024-06" db="EMBL/GenBank/DDBJ databases">
        <authorList>
            <person name="Kaempfer P."/>
            <person name="Viver T."/>
        </authorList>
    </citation>
    <scope>NUCLEOTIDE SEQUENCE [LARGE SCALE GENOMIC DNA]</scope>
    <source>
        <strain evidence="2 3">ST-87</strain>
    </source>
</reference>
<feature type="transmembrane region" description="Helical" evidence="1">
    <location>
        <begin position="7"/>
        <end position="25"/>
    </location>
</feature>
<dbReference type="EMBL" id="JBELQA010000003">
    <property type="protein sequence ID" value="MFL9830438.1"/>
    <property type="molecule type" value="Genomic_DNA"/>
</dbReference>
<evidence type="ECO:0000256" key="1">
    <source>
        <dbReference type="SAM" id="Phobius"/>
    </source>
</evidence>
<evidence type="ECO:0000313" key="2">
    <source>
        <dbReference type="EMBL" id="MFL9830438.1"/>
    </source>
</evidence>
<sequence>MLELIWGIFNFAVLIYFVIICFKAVNVIRENLGGTATLILVLGLISFKINLKDEDKKTKTFDLQNVSQKTEPENFKGNTFFNDIKLEHTLLTDFHMLIRYGADNNEIKLLTAFVNRTGIEMGTEWKPSSVFLNKINYNLYEYHVSGSIDWKMLGIRIYTQSKEFDGKIELKKQNTINQ</sequence>
<comment type="caution">
    <text evidence="2">The sequence shown here is derived from an EMBL/GenBank/DDBJ whole genome shotgun (WGS) entry which is preliminary data.</text>
</comment>
<gene>
    <name evidence="2" type="ORF">ABS764_06180</name>
</gene>
<keyword evidence="1" id="KW-0472">Membrane</keyword>
<keyword evidence="1" id="KW-0812">Transmembrane</keyword>
<dbReference type="RefSeq" id="WP_408080927.1">
    <property type="nucleotide sequence ID" value="NZ_JBELQA010000003.1"/>
</dbReference>
<evidence type="ECO:0000313" key="3">
    <source>
        <dbReference type="Proteomes" id="UP001629260"/>
    </source>
</evidence>
<name>A0ABW8XS26_9FLAO</name>
<protein>
    <submittedName>
        <fullName evidence="2">Uncharacterized protein</fullName>
    </submittedName>
</protein>
<keyword evidence="1" id="KW-1133">Transmembrane helix</keyword>
<organism evidence="2 3">
    <name type="scientific">Flavobacterium plantiphilum</name>
    <dbReference type="NCBI Taxonomy" id="3163297"/>
    <lineage>
        <taxon>Bacteria</taxon>
        <taxon>Pseudomonadati</taxon>
        <taxon>Bacteroidota</taxon>
        <taxon>Flavobacteriia</taxon>
        <taxon>Flavobacteriales</taxon>
        <taxon>Flavobacteriaceae</taxon>
        <taxon>Flavobacterium</taxon>
    </lineage>
</organism>
<dbReference type="Proteomes" id="UP001629260">
    <property type="component" value="Unassembled WGS sequence"/>
</dbReference>
<accession>A0ABW8XS26</accession>
<feature type="transmembrane region" description="Helical" evidence="1">
    <location>
        <begin position="31"/>
        <end position="51"/>
    </location>
</feature>
<keyword evidence="3" id="KW-1185">Reference proteome</keyword>
<proteinExistence type="predicted"/>